<dbReference type="InterPro" id="IPR009431">
    <property type="entry name" value="NSG"/>
</dbReference>
<evidence type="ECO:0000256" key="9">
    <source>
        <dbReference type="SAM" id="Phobius"/>
    </source>
</evidence>
<reference evidence="10" key="2">
    <citation type="submission" date="2025-08" db="UniProtKB">
        <authorList>
            <consortium name="Ensembl"/>
        </authorList>
    </citation>
    <scope>IDENTIFICATION</scope>
</reference>
<evidence type="ECO:0000256" key="4">
    <source>
        <dbReference type="ARBA" id="ARBA00022692"/>
    </source>
</evidence>
<dbReference type="GO" id="GO:0005768">
    <property type="term" value="C:endosome"/>
    <property type="evidence" value="ECO:0007669"/>
    <property type="project" value="TreeGrafter"/>
</dbReference>
<evidence type="ECO:0000313" key="11">
    <source>
        <dbReference type="Proteomes" id="UP000005207"/>
    </source>
</evidence>
<feature type="transmembrane region" description="Helical" evidence="9">
    <location>
        <begin position="88"/>
        <end position="108"/>
    </location>
</feature>
<keyword evidence="4 9" id="KW-0812">Transmembrane</keyword>
<dbReference type="PANTHER" id="PTHR28546">
    <property type="entry name" value="NEURONAL VESICLE TRAFFICKING-ASSOCIATED PROTEIN 2-RELATED"/>
    <property type="match status" value="1"/>
</dbReference>
<evidence type="ECO:0000256" key="3">
    <source>
        <dbReference type="ARBA" id="ARBA00007767"/>
    </source>
</evidence>
<sequence>MVKLGSNLQDKGAKPVSVEDGFQNVPLITPLDVGSLQSQAPDKVVVKTRTEYQTEKKRLKVPKVEEFTISFTDGVSERLKHCHHGNQVTILIILALAFLACIVFLVVYKAFTYDHACPDGFIYKHKRCIPASLEAYYAAQDANSRGRFYTVISHYSMAKQTTSHSVSPWLPGGSGGRDAKPPSGGNSLYEGTS</sequence>
<evidence type="ECO:0000256" key="7">
    <source>
        <dbReference type="ARBA" id="ARBA00023329"/>
    </source>
</evidence>
<dbReference type="FunCoup" id="A0A669EI21">
    <property type="interactions" value="1016"/>
</dbReference>
<name>A0A669EI21_ORENI</name>
<reference evidence="10" key="3">
    <citation type="submission" date="2025-09" db="UniProtKB">
        <authorList>
            <consortium name="Ensembl"/>
        </authorList>
    </citation>
    <scope>IDENTIFICATION</scope>
</reference>
<feature type="region of interest" description="Disordered" evidence="8">
    <location>
        <begin position="163"/>
        <end position="193"/>
    </location>
</feature>
<dbReference type="GO" id="GO:0016197">
    <property type="term" value="P:endosomal transport"/>
    <property type="evidence" value="ECO:0007669"/>
    <property type="project" value="TreeGrafter"/>
</dbReference>
<dbReference type="PANTHER" id="PTHR28546:SF2">
    <property type="entry name" value="NEURONAL VESICLE TRAFFICKING-ASSOCIATED PROTEIN 2"/>
    <property type="match status" value="1"/>
</dbReference>
<dbReference type="GeneTree" id="ENSGT00390000000483"/>
<dbReference type="Proteomes" id="UP000005207">
    <property type="component" value="Linkage group LG10"/>
</dbReference>
<dbReference type="InParanoid" id="A0A669EI21"/>
<dbReference type="GO" id="GO:0032051">
    <property type="term" value="F:clathrin light chain binding"/>
    <property type="evidence" value="ECO:0007669"/>
    <property type="project" value="InterPro"/>
</dbReference>
<gene>
    <name evidence="10" type="primary">NSG2</name>
    <name evidence="10" type="synonym">nsg2</name>
</gene>
<dbReference type="GO" id="GO:0048268">
    <property type="term" value="P:clathrin coat assembly"/>
    <property type="evidence" value="ECO:0007669"/>
    <property type="project" value="InterPro"/>
</dbReference>
<evidence type="ECO:0000256" key="6">
    <source>
        <dbReference type="ARBA" id="ARBA00023136"/>
    </source>
</evidence>
<comment type="similarity">
    <text evidence="3">Belongs to the NSG family.</text>
</comment>
<proteinExistence type="inferred from homology"/>
<comment type="subcellular location">
    <subcellularLocation>
        <location evidence="1">Cytoplasmic vesicle membrane</location>
    </subcellularLocation>
    <subcellularLocation>
        <location evidence="2">Membrane</location>
        <topology evidence="2">Single-pass membrane protein</topology>
    </subcellularLocation>
</comment>
<feature type="compositionally biased region" description="Polar residues" evidence="8">
    <location>
        <begin position="184"/>
        <end position="193"/>
    </location>
</feature>
<keyword evidence="11" id="KW-1185">Reference proteome</keyword>
<evidence type="ECO:0000256" key="8">
    <source>
        <dbReference type="SAM" id="MobiDB-lite"/>
    </source>
</evidence>
<evidence type="ECO:0000313" key="10">
    <source>
        <dbReference type="Ensembl" id="ENSONIP00000072483.1"/>
    </source>
</evidence>
<protein>
    <submittedName>
        <fullName evidence="10">Neuronal vesicle trafficking associated 2</fullName>
    </submittedName>
</protein>
<dbReference type="GO" id="GO:0030659">
    <property type="term" value="C:cytoplasmic vesicle membrane"/>
    <property type="evidence" value="ECO:0007669"/>
    <property type="project" value="UniProtKB-SubCell"/>
</dbReference>
<keyword evidence="6 9" id="KW-0472">Membrane</keyword>
<organism evidence="10 11">
    <name type="scientific">Oreochromis niloticus</name>
    <name type="common">Nile tilapia</name>
    <name type="synonym">Tilapia nilotica</name>
    <dbReference type="NCBI Taxonomy" id="8128"/>
    <lineage>
        <taxon>Eukaryota</taxon>
        <taxon>Metazoa</taxon>
        <taxon>Chordata</taxon>
        <taxon>Craniata</taxon>
        <taxon>Vertebrata</taxon>
        <taxon>Euteleostomi</taxon>
        <taxon>Actinopterygii</taxon>
        <taxon>Neopterygii</taxon>
        <taxon>Teleostei</taxon>
        <taxon>Neoteleostei</taxon>
        <taxon>Acanthomorphata</taxon>
        <taxon>Ovalentaria</taxon>
        <taxon>Cichlomorphae</taxon>
        <taxon>Cichliformes</taxon>
        <taxon>Cichlidae</taxon>
        <taxon>African cichlids</taxon>
        <taxon>Pseudocrenilabrinae</taxon>
        <taxon>Oreochromini</taxon>
        <taxon>Oreochromis</taxon>
    </lineage>
</organism>
<evidence type="ECO:0000256" key="1">
    <source>
        <dbReference type="ARBA" id="ARBA00004156"/>
    </source>
</evidence>
<keyword evidence="7" id="KW-0968">Cytoplasmic vesicle</keyword>
<dbReference type="Ensembl" id="ENSONIT00000088685.1">
    <property type="protein sequence ID" value="ENSONIP00000072483.1"/>
    <property type="gene ID" value="ENSONIG00000033713.1"/>
</dbReference>
<dbReference type="Pfam" id="PF06387">
    <property type="entry name" value="Calcyon"/>
    <property type="match status" value="1"/>
</dbReference>
<evidence type="ECO:0000256" key="5">
    <source>
        <dbReference type="ARBA" id="ARBA00022989"/>
    </source>
</evidence>
<keyword evidence="5 9" id="KW-1133">Transmembrane helix</keyword>
<dbReference type="AlphaFoldDB" id="A0A669EI21"/>
<dbReference type="OMA" id="KIAEFTX"/>
<reference evidence="11" key="1">
    <citation type="submission" date="2012-01" db="EMBL/GenBank/DDBJ databases">
        <title>The Genome Sequence of Oreochromis niloticus (Nile Tilapia).</title>
        <authorList>
            <consortium name="Broad Institute Genome Assembly Team"/>
            <consortium name="Broad Institute Sequencing Platform"/>
            <person name="Di Palma F."/>
            <person name="Johnson J."/>
            <person name="Lander E.S."/>
            <person name="Lindblad-Toh K."/>
        </authorList>
    </citation>
    <scope>NUCLEOTIDE SEQUENCE [LARGE SCALE GENOMIC DNA]</scope>
</reference>
<accession>A0A669EI21</accession>
<evidence type="ECO:0000256" key="2">
    <source>
        <dbReference type="ARBA" id="ARBA00004167"/>
    </source>
</evidence>